<evidence type="ECO:0000313" key="3">
    <source>
        <dbReference type="Proteomes" id="UP000324629"/>
    </source>
</evidence>
<proteinExistence type="predicted"/>
<feature type="region of interest" description="Disordered" evidence="1">
    <location>
        <begin position="1"/>
        <end position="42"/>
    </location>
</feature>
<comment type="caution">
    <text evidence="2">The sequence shown here is derived from an EMBL/GenBank/DDBJ whole genome shotgun (WGS) entry which is preliminary data.</text>
</comment>
<feature type="compositionally biased region" description="Low complexity" evidence="1">
    <location>
        <begin position="383"/>
        <end position="406"/>
    </location>
</feature>
<feature type="compositionally biased region" description="Pro residues" evidence="1">
    <location>
        <begin position="137"/>
        <end position="149"/>
    </location>
</feature>
<feature type="compositionally biased region" description="Acidic residues" evidence="1">
    <location>
        <begin position="1"/>
        <end position="24"/>
    </location>
</feature>
<evidence type="ECO:0000256" key="1">
    <source>
        <dbReference type="SAM" id="MobiDB-lite"/>
    </source>
</evidence>
<feature type="compositionally biased region" description="Polar residues" evidence="1">
    <location>
        <begin position="272"/>
        <end position="281"/>
    </location>
</feature>
<accession>A0A5J4NQQ6</accession>
<sequence>MHYAGDEAEEGEVNDGSDAEEGDSDPNYVGDSSPRHPRSGLPRAGAAELKTKLQLGVAGILNNVENSTVSYYVTNTSENGTFYSPRVGRSMSHSSANISTTFEPAEFNNAVSTSQDEVQENGPALSRSTQTGTALPYLPPSRGPAPQPLPQLSLLNGPPAPFVGTRLPTPPTLWAPPAPPPAAAGSQQEIELMHQMYQKACQLYERAIAKVGATGANLPLVAPPRPPPIPFVSPSSGGVPSNRPLMLPNLTDSIGAQYVAACSVGLLPEPPSNDSRVQTQIPPKKVDPSVPPSCIDPQPTITNGSLSSLTSQSNYHAAYACAYKQTIEAIPTPANGGPAPDSLAYRTLWQRYMDYYLRYYLQAYAARTSVAVSATSVPSSTTVPVTSSSCPLSTTPTATVRTTPTPSELPKHTDAVGEPTSPSVKRSRPAEPSTICELGSKVQTIKIIGSRKSTPPSIYAYLVMETPDAALRLVEGLQGASFRNQEIKVKRVSHLAITELAFYDAVACIQCFVKRHSSTCGGRIPTSVS</sequence>
<protein>
    <recommendedName>
        <fullName evidence="4">RRM domain-containing protein</fullName>
    </recommendedName>
</protein>
<reference evidence="2 3" key="1">
    <citation type="journal article" date="2019" name="Gigascience">
        <title>Whole-genome sequence of the oriental lung fluke Paragonimus westermani.</title>
        <authorList>
            <person name="Oey H."/>
            <person name="Zakrzewski M."/>
            <person name="Narain K."/>
            <person name="Devi K.R."/>
            <person name="Agatsuma T."/>
            <person name="Nawaratna S."/>
            <person name="Gobert G.N."/>
            <person name="Jones M.K."/>
            <person name="Ragan M.A."/>
            <person name="McManus D.P."/>
            <person name="Krause L."/>
        </authorList>
    </citation>
    <scope>NUCLEOTIDE SEQUENCE [LARGE SCALE GENOMIC DNA]</scope>
    <source>
        <strain evidence="2 3">IND2009</strain>
    </source>
</reference>
<gene>
    <name evidence="2" type="ORF">DEA37_0006652</name>
</gene>
<feature type="region of interest" description="Disordered" evidence="1">
    <location>
        <begin position="112"/>
        <end position="158"/>
    </location>
</feature>
<dbReference type="Proteomes" id="UP000324629">
    <property type="component" value="Unassembled WGS sequence"/>
</dbReference>
<organism evidence="2 3">
    <name type="scientific">Paragonimus westermani</name>
    <dbReference type="NCBI Taxonomy" id="34504"/>
    <lineage>
        <taxon>Eukaryota</taxon>
        <taxon>Metazoa</taxon>
        <taxon>Spiralia</taxon>
        <taxon>Lophotrochozoa</taxon>
        <taxon>Platyhelminthes</taxon>
        <taxon>Trematoda</taxon>
        <taxon>Digenea</taxon>
        <taxon>Plagiorchiida</taxon>
        <taxon>Troglotremata</taxon>
        <taxon>Troglotrematidae</taxon>
        <taxon>Paragonimus</taxon>
    </lineage>
</organism>
<dbReference type="AlphaFoldDB" id="A0A5J4NQQ6"/>
<dbReference type="CDD" id="cd00590">
    <property type="entry name" value="RRM_SF"/>
    <property type="match status" value="1"/>
</dbReference>
<feature type="region of interest" description="Disordered" evidence="1">
    <location>
        <begin position="383"/>
        <end position="432"/>
    </location>
</feature>
<feature type="region of interest" description="Disordered" evidence="1">
    <location>
        <begin position="271"/>
        <end position="292"/>
    </location>
</feature>
<name>A0A5J4NQQ6_9TREM</name>
<evidence type="ECO:0000313" key="2">
    <source>
        <dbReference type="EMBL" id="KAA3677946.1"/>
    </source>
</evidence>
<keyword evidence="3" id="KW-1185">Reference proteome</keyword>
<dbReference type="EMBL" id="QNGE01001281">
    <property type="protein sequence ID" value="KAA3677946.1"/>
    <property type="molecule type" value="Genomic_DNA"/>
</dbReference>
<evidence type="ECO:0008006" key="4">
    <source>
        <dbReference type="Google" id="ProtNLM"/>
    </source>
</evidence>